<dbReference type="OrthoDB" id="5232980at2759"/>
<feature type="region of interest" description="Disordered" evidence="1">
    <location>
        <begin position="283"/>
        <end position="311"/>
    </location>
</feature>
<dbReference type="VEuPathDB" id="FungiDB:PV06_11306"/>
<gene>
    <name evidence="2" type="ORF">PV06_11306</name>
</gene>
<dbReference type="RefSeq" id="XP_016256667.1">
    <property type="nucleotide sequence ID" value="XM_016412953.1"/>
</dbReference>
<proteinExistence type="predicted"/>
<organism evidence="2 3">
    <name type="scientific">Exophiala oligosperma</name>
    <dbReference type="NCBI Taxonomy" id="215243"/>
    <lineage>
        <taxon>Eukaryota</taxon>
        <taxon>Fungi</taxon>
        <taxon>Dikarya</taxon>
        <taxon>Ascomycota</taxon>
        <taxon>Pezizomycotina</taxon>
        <taxon>Eurotiomycetes</taxon>
        <taxon>Chaetothyriomycetidae</taxon>
        <taxon>Chaetothyriales</taxon>
        <taxon>Herpotrichiellaceae</taxon>
        <taxon>Exophiala</taxon>
    </lineage>
</organism>
<dbReference type="GeneID" id="27363380"/>
<reference evidence="2 3" key="1">
    <citation type="submission" date="2015-01" db="EMBL/GenBank/DDBJ databases">
        <title>The Genome Sequence of Exophiala oligosperma CBS72588.</title>
        <authorList>
            <consortium name="The Broad Institute Genomics Platform"/>
            <person name="Cuomo C."/>
            <person name="de Hoog S."/>
            <person name="Gorbushina A."/>
            <person name="Stielow B."/>
            <person name="Teixiera M."/>
            <person name="Abouelleil A."/>
            <person name="Chapman S.B."/>
            <person name="Priest M."/>
            <person name="Young S.K."/>
            <person name="Wortman J."/>
            <person name="Nusbaum C."/>
            <person name="Birren B."/>
        </authorList>
    </citation>
    <scope>NUCLEOTIDE SEQUENCE [LARGE SCALE GENOMIC DNA]</scope>
    <source>
        <strain evidence="2 3">CBS 72588</strain>
    </source>
</reference>
<dbReference type="Proteomes" id="UP000053342">
    <property type="component" value="Unassembled WGS sequence"/>
</dbReference>
<sequence length="330" mass="37920">MANALAAATWDPLQYCSSKDLSRLDSRFDFALQDATWLVFWTGVPPELARRWAEEHDLPTLTLAMGPLYSDRNPGSVRYGKNLKAWSRYMKAASGRFAEYACRGGRQAVVLTRPPPSIYSTRKRSNYRDLEEPILKGLVGGRGTVRIEYAHPTVAGGATFQYQIWPLDMSNTWQRFIANLLAKGRIIRDYTSTEDHVALEVVESCGTVVQLQNITKDEQCKAETAPNMAQETKENVRNRAELEQRIALEKKQAKRRKSESERRQALEKRDLKRKRVELEQQRALEKKEAKQKKVILEQQKAQEKRETKRKRLELEQQIALEKKQSTAKAG</sequence>
<name>A0A0D2A812_9EURO</name>
<evidence type="ECO:0000256" key="1">
    <source>
        <dbReference type="SAM" id="MobiDB-lite"/>
    </source>
</evidence>
<dbReference type="AlphaFoldDB" id="A0A0D2A812"/>
<evidence type="ECO:0000313" key="2">
    <source>
        <dbReference type="EMBL" id="KIW36451.1"/>
    </source>
</evidence>
<feature type="compositionally biased region" description="Basic and acidic residues" evidence="1">
    <location>
        <begin position="231"/>
        <end position="241"/>
    </location>
</feature>
<feature type="region of interest" description="Disordered" evidence="1">
    <location>
        <begin position="221"/>
        <end position="241"/>
    </location>
</feature>
<protein>
    <submittedName>
        <fullName evidence="2">Uncharacterized protein</fullName>
    </submittedName>
</protein>
<keyword evidence="3" id="KW-1185">Reference proteome</keyword>
<evidence type="ECO:0000313" key="3">
    <source>
        <dbReference type="Proteomes" id="UP000053342"/>
    </source>
</evidence>
<dbReference type="HOGENOM" id="CLU_802038_0_0_1"/>
<accession>A0A0D2A812</accession>
<dbReference type="EMBL" id="KN847357">
    <property type="protein sequence ID" value="KIW36451.1"/>
    <property type="molecule type" value="Genomic_DNA"/>
</dbReference>